<proteinExistence type="predicted"/>
<reference evidence="1" key="1">
    <citation type="submission" date="2020-05" db="EMBL/GenBank/DDBJ databases">
        <authorList>
            <person name="Chiriac C."/>
            <person name="Salcher M."/>
            <person name="Ghai R."/>
            <person name="Kavagutti S V."/>
        </authorList>
    </citation>
    <scope>NUCLEOTIDE SEQUENCE</scope>
</reference>
<sequence>MVSQQSCQRLFQVHRFDHHVKHRRRQARSRDHIPCQLVATLQQLAVQVRALAPKQDRVVHELVHICRHAPTSEHQTQESCQNQFWHDRTHQARALLRGWLRFGLQRERRNRLPLNPDPHCLARRVRQSLWGLRYGVGSWGKSTCCGHSTRHMTQSGGYLAVPTD</sequence>
<accession>A0A6J6VKS7</accession>
<gene>
    <name evidence="1" type="ORF">UFOPK2870_01313</name>
</gene>
<dbReference type="AlphaFoldDB" id="A0A6J6VKS7"/>
<organism evidence="1">
    <name type="scientific">freshwater metagenome</name>
    <dbReference type="NCBI Taxonomy" id="449393"/>
    <lineage>
        <taxon>unclassified sequences</taxon>
        <taxon>metagenomes</taxon>
        <taxon>ecological metagenomes</taxon>
    </lineage>
</organism>
<evidence type="ECO:0000313" key="1">
    <source>
        <dbReference type="EMBL" id="CAB4771007.1"/>
    </source>
</evidence>
<name>A0A6J6VKS7_9ZZZZ</name>
<dbReference type="EMBL" id="CAEZZL010000145">
    <property type="protein sequence ID" value="CAB4771007.1"/>
    <property type="molecule type" value="Genomic_DNA"/>
</dbReference>
<protein>
    <submittedName>
        <fullName evidence="1">Unannotated protein</fullName>
    </submittedName>
</protein>